<dbReference type="GO" id="GO:0003677">
    <property type="term" value="F:DNA binding"/>
    <property type="evidence" value="ECO:0007669"/>
    <property type="project" value="InterPro"/>
</dbReference>
<name>A0AAW7LH12_BIFBR</name>
<dbReference type="RefSeq" id="WP_052787764.1">
    <property type="nucleotide sequence ID" value="NZ_CP021387.1"/>
</dbReference>
<organism evidence="3 4">
    <name type="scientific">Bifidobacterium breve</name>
    <dbReference type="NCBI Taxonomy" id="1685"/>
    <lineage>
        <taxon>Bacteria</taxon>
        <taxon>Bacillati</taxon>
        <taxon>Actinomycetota</taxon>
        <taxon>Actinomycetes</taxon>
        <taxon>Bifidobacteriales</taxon>
        <taxon>Bifidobacteriaceae</taxon>
        <taxon>Bifidobacterium</taxon>
    </lineage>
</organism>
<dbReference type="CDD" id="cd00093">
    <property type="entry name" value="HTH_XRE"/>
    <property type="match status" value="1"/>
</dbReference>
<protein>
    <submittedName>
        <fullName evidence="3">Transcriptional regulator</fullName>
    </submittedName>
</protein>
<dbReference type="SMART" id="SM00530">
    <property type="entry name" value="HTH_XRE"/>
    <property type="match status" value="1"/>
</dbReference>
<dbReference type="AlphaFoldDB" id="A0AAW7LH12"/>
<feature type="compositionally biased region" description="Basic and acidic residues" evidence="1">
    <location>
        <begin position="101"/>
        <end position="113"/>
    </location>
</feature>
<proteinExistence type="predicted"/>
<evidence type="ECO:0000259" key="2">
    <source>
        <dbReference type="PROSITE" id="PS50943"/>
    </source>
</evidence>
<dbReference type="InterPro" id="IPR001387">
    <property type="entry name" value="Cro/C1-type_HTH"/>
</dbReference>
<comment type="caution">
    <text evidence="3">The sequence shown here is derived from an EMBL/GenBank/DDBJ whole genome shotgun (WGS) entry which is preliminary data.</text>
</comment>
<accession>A0AAW7LH12</accession>
<dbReference type="EMBL" id="QELD01000015">
    <property type="protein sequence ID" value="MDN4188321.1"/>
    <property type="molecule type" value="Genomic_DNA"/>
</dbReference>
<reference evidence="3" key="1">
    <citation type="submission" date="2018-05" db="EMBL/GenBank/DDBJ databases">
        <authorList>
            <person name="Kondepudi K.K."/>
            <person name="Singh S."/>
            <person name="Chaudhry V."/>
            <person name="Mantri S."/>
            <person name="Bhadada S."/>
            <person name="Bishnoi M."/>
            <person name="Kaur J."/>
            <person name="Sharma S."/>
            <person name="Bhatia R."/>
        </authorList>
    </citation>
    <scope>NUCLEOTIDE SEQUENCE</scope>
    <source>
        <strain evidence="3">Bif11</strain>
    </source>
</reference>
<gene>
    <name evidence="3" type="ORF">DC496_08270</name>
</gene>
<dbReference type="PROSITE" id="PS50943">
    <property type="entry name" value="HTH_CROC1"/>
    <property type="match status" value="1"/>
</dbReference>
<dbReference type="Gene3D" id="1.10.260.40">
    <property type="entry name" value="lambda repressor-like DNA-binding domains"/>
    <property type="match status" value="1"/>
</dbReference>
<dbReference type="SUPFAM" id="SSF47413">
    <property type="entry name" value="lambda repressor-like DNA-binding domains"/>
    <property type="match status" value="1"/>
</dbReference>
<feature type="region of interest" description="Disordered" evidence="1">
    <location>
        <begin position="91"/>
        <end position="113"/>
    </location>
</feature>
<evidence type="ECO:0000313" key="3">
    <source>
        <dbReference type="EMBL" id="MDN4188321.1"/>
    </source>
</evidence>
<reference evidence="3" key="2">
    <citation type="journal article" date="2022" name="3 Biotech.">
        <title>Isomaltooligosaccharides utilization and genomic characterization of human infant anti-inflammatory Bifidobacterium longum and Bifidobacterium breve strains.</title>
        <authorList>
            <person name="Sharma S."/>
            <person name="Singh S."/>
            <person name="Chaudhary V."/>
            <person name="Mantri S."/>
            <person name="Chander A."/>
            <person name="Maurya R."/>
            <person name="Rajarammohan S."/>
            <person name="Singh R.P."/>
            <person name="Rishi P."/>
            <person name="Bishnoi M."/>
            <person name="Bhadada S.K."/>
            <person name="Kondepudi K.K."/>
        </authorList>
    </citation>
    <scope>NUCLEOTIDE SEQUENCE</scope>
    <source>
        <strain evidence="3">Bif11</strain>
    </source>
</reference>
<dbReference type="Proteomes" id="UP001169990">
    <property type="component" value="Unassembled WGS sequence"/>
</dbReference>
<feature type="domain" description="HTH cro/C1-type" evidence="2">
    <location>
        <begin position="11"/>
        <end position="65"/>
    </location>
</feature>
<dbReference type="InterPro" id="IPR010982">
    <property type="entry name" value="Lambda_DNA-bd_dom_sf"/>
</dbReference>
<evidence type="ECO:0000256" key="1">
    <source>
        <dbReference type="SAM" id="MobiDB-lite"/>
    </source>
</evidence>
<evidence type="ECO:0000313" key="4">
    <source>
        <dbReference type="Proteomes" id="UP001169990"/>
    </source>
</evidence>
<dbReference type="Pfam" id="PF01381">
    <property type="entry name" value="HTH_3"/>
    <property type="match status" value="1"/>
</dbReference>
<sequence>MDINEATAKALQAARAVSGLTFEELSAKSGVPVQTIYRIFGAKRDIKLPQLYALAQALGITVVELMEDAERIRQRARRADEQLADDIASNPDLYDLAANQDENKELEAETPRD</sequence>